<dbReference type="AlphaFoldDB" id="A0A931MLE1"/>
<dbReference type="GO" id="GO:0015293">
    <property type="term" value="F:symporter activity"/>
    <property type="evidence" value="ECO:0007669"/>
    <property type="project" value="InterPro"/>
</dbReference>
<proteinExistence type="inferred from homology"/>
<dbReference type="GO" id="GO:0006814">
    <property type="term" value="P:sodium ion transport"/>
    <property type="evidence" value="ECO:0007669"/>
    <property type="project" value="InterPro"/>
</dbReference>
<protein>
    <submittedName>
        <fullName evidence="3">MFS transporter</fullName>
    </submittedName>
</protein>
<evidence type="ECO:0000256" key="1">
    <source>
        <dbReference type="ARBA" id="ARBA00009617"/>
    </source>
</evidence>
<gene>
    <name evidence="3" type="ORF">I5E68_12740</name>
</gene>
<dbReference type="GO" id="GO:0005886">
    <property type="term" value="C:plasma membrane"/>
    <property type="evidence" value="ECO:0007669"/>
    <property type="project" value="TreeGrafter"/>
</dbReference>
<keyword evidence="2" id="KW-0472">Membrane</keyword>
<keyword evidence="4" id="KW-1185">Reference proteome</keyword>
<dbReference type="RefSeq" id="WP_197164210.1">
    <property type="nucleotide sequence ID" value="NZ_JADZGI010000001.1"/>
</dbReference>
<name>A0A931MLE1_9SPHN</name>
<comment type="similarity">
    <text evidence="1">Belongs to the sodium:galactoside symporter (TC 2.A.2) family.</text>
</comment>
<dbReference type="EMBL" id="JADZGI010000001">
    <property type="protein sequence ID" value="MBH0113813.1"/>
    <property type="molecule type" value="Genomic_DNA"/>
</dbReference>
<feature type="transmembrane region" description="Helical" evidence="2">
    <location>
        <begin position="407"/>
        <end position="427"/>
    </location>
</feature>
<evidence type="ECO:0000313" key="4">
    <source>
        <dbReference type="Proteomes" id="UP000617634"/>
    </source>
</evidence>
<dbReference type="PANTHER" id="PTHR11328:SF24">
    <property type="entry name" value="MAJOR FACILITATOR SUPERFAMILY (MFS) PROFILE DOMAIN-CONTAINING PROTEIN"/>
    <property type="match status" value="1"/>
</dbReference>
<feature type="transmembrane region" description="Helical" evidence="2">
    <location>
        <begin position="265"/>
        <end position="287"/>
    </location>
</feature>
<reference evidence="3" key="1">
    <citation type="submission" date="2020-11" db="EMBL/GenBank/DDBJ databases">
        <title>Novosphingobium aureum sp. nov., a marine bacterium isolated from sediment of a salt flat.</title>
        <authorList>
            <person name="Yoo Y."/>
            <person name="Kim J.-J."/>
        </authorList>
    </citation>
    <scope>NUCLEOTIDE SEQUENCE</scope>
    <source>
        <strain evidence="3">YJ-S2-02</strain>
    </source>
</reference>
<accession>A0A931MLE1</accession>
<dbReference type="Pfam" id="PF13347">
    <property type="entry name" value="MFS_2"/>
    <property type="match status" value="1"/>
</dbReference>
<feature type="transmembrane region" description="Helical" evidence="2">
    <location>
        <begin position="81"/>
        <end position="99"/>
    </location>
</feature>
<feature type="transmembrane region" description="Helical" evidence="2">
    <location>
        <begin position="366"/>
        <end position="387"/>
    </location>
</feature>
<keyword evidence="2" id="KW-1133">Transmembrane helix</keyword>
<feature type="transmembrane region" description="Helical" evidence="2">
    <location>
        <begin position="324"/>
        <end position="345"/>
    </location>
</feature>
<dbReference type="InterPro" id="IPR001927">
    <property type="entry name" value="Na/Gal_symport"/>
</dbReference>
<dbReference type="NCBIfam" id="TIGR00792">
    <property type="entry name" value="gph"/>
    <property type="match status" value="1"/>
</dbReference>
<evidence type="ECO:0000313" key="3">
    <source>
        <dbReference type="EMBL" id="MBH0113813.1"/>
    </source>
</evidence>
<feature type="transmembrane region" description="Helical" evidence="2">
    <location>
        <begin position="181"/>
        <end position="201"/>
    </location>
</feature>
<feature type="transmembrane region" description="Helical" evidence="2">
    <location>
        <begin position="12"/>
        <end position="32"/>
    </location>
</feature>
<evidence type="ECO:0000256" key="2">
    <source>
        <dbReference type="SAM" id="Phobius"/>
    </source>
</evidence>
<sequence>MSTPLTWREKISYGLGNFGVNLPFGMTNAYLLYFYTDIYGVSAGTVASLFLIARAVDAVFDPFMGLLIDRTQTRWGKHRPYLLWLAVPFAVCGAIVFWAPPLDGWAKIAFIFGSYTLLGILYSAVSLPLNSMLPTLTRDPRQRNTINALREFLGSSATVGIGYAALPLVKAFGAGQEAHGFFVLAVILGVITLAAMLNAFFNTRERAEADESPSKLTTAQSLHATRGNWPWIATMLVNFCFWVGFTGHLQSFVYFVNNVLGDEAFVSPLMLTMLSVLVGTGLAGIVANTIGKRMTGAIGAAIATVFTLLIPMSDSHAWQIGMNIAAYFGQGLIGGLLFSLMADAVDYGEWRSGYRAQGFLFAASSFGVKLGMSVGGAAGAWFLSLAAYDAALAPTPAVVTAITAGHVWLPAAAFAVMGLSLALFRFAPAYERGEVSPATHSN</sequence>
<comment type="caution">
    <text evidence="3">The sequence shown here is derived from an EMBL/GenBank/DDBJ whole genome shotgun (WGS) entry which is preliminary data.</text>
</comment>
<dbReference type="InterPro" id="IPR039672">
    <property type="entry name" value="MFS_2"/>
</dbReference>
<dbReference type="InterPro" id="IPR036259">
    <property type="entry name" value="MFS_trans_sf"/>
</dbReference>
<organism evidence="3 4">
    <name type="scientific">Novosphingobium aureum</name>
    <dbReference type="NCBI Taxonomy" id="2792964"/>
    <lineage>
        <taxon>Bacteria</taxon>
        <taxon>Pseudomonadati</taxon>
        <taxon>Pseudomonadota</taxon>
        <taxon>Alphaproteobacteria</taxon>
        <taxon>Sphingomonadales</taxon>
        <taxon>Sphingomonadaceae</taxon>
        <taxon>Novosphingobium</taxon>
    </lineage>
</organism>
<dbReference type="PANTHER" id="PTHR11328">
    <property type="entry name" value="MAJOR FACILITATOR SUPERFAMILY DOMAIN-CONTAINING PROTEIN"/>
    <property type="match status" value="1"/>
</dbReference>
<feature type="transmembrane region" description="Helical" evidence="2">
    <location>
        <begin position="38"/>
        <end position="60"/>
    </location>
</feature>
<feature type="transmembrane region" description="Helical" evidence="2">
    <location>
        <begin position="105"/>
        <end position="127"/>
    </location>
</feature>
<keyword evidence="2" id="KW-0812">Transmembrane</keyword>
<dbReference type="CDD" id="cd17332">
    <property type="entry name" value="MFS_MelB_like"/>
    <property type="match status" value="1"/>
</dbReference>
<feature type="transmembrane region" description="Helical" evidence="2">
    <location>
        <begin position="148"/>
        <end position="169"/>
    </location>
</feature>
<feature type="transmembrane region" description="Helical" evidence="2">
    <location>
        <begin position="294"/>
        <end position="312"/>
    </location>
</feature>
<dbReference type="SUPFAM" id="SSF103473">
    <property type="entry name" value="MFS general substrate transporter"/>
    <property type="match status" value="1"/>
</dbReference>
<dbReference type="Proteomes" id="UP000617634">
    <property type="component" value="Unassembled WGS sequence"/>
</dbReference>
<feature type="transmembrane region" description="Helical" evidence="2">
    <location>
        <begin position="228"/>
        <end position="245"/>
    </location>
</feature>
<dbReference type="Gene3D" id="1.20.1250.20">
    <property type="entry name" value="MFS general substrate transporter like domains"/>
    <property type="match status" value="1"/>
</dbReference>
<dbReference type="GO" id="GO:0008643">
    <property type="term" value="P:carbohydrate transport"/>
    <property type="evidence" value="ECO:0007669"/>
    <property type="project" value="InterPro"/>
</dbReference>